<proteinExistence type="predicted"/>
<dbReference type="EMBL" id="AP018248">
    <property type="protein sequence ID" value="BAY97717.1"/>
    <property type="molecule type" value="Genomic_DNA"/>
</dbReference>
<evidence type="ECO:0000313" key="2">
    <source>
        <dbReference type="Proteomes" id="UP000218785"/>
    </source>
</evidence>
<accession>A0A1Z4MW79</accession>
<reference evidence="1 2" key="1">
    <citation type="submission" date="2017-06" db="EMBL/GenBank/DDBJ databases">
        <title>Genome sequencing of cyanobaciteial culture collection at National Institute for Environmental Studies (NIES).</title>
        <authorList>
            <person name="Hirose Y."/>
            <person name="Shimura Y."/>
            <person name="Fujisawa T."/>
            <person name="Nakamura Y."/>
            <person name="Kawachi M."/>
        </authorList>
    </citation>
    <scope>NUCLEOTIDE SEQUENCE [LARGE SCALE GENOMIC DNA]</scope>
    <source>
        <strain evidence="1 2">NIES-37</strain>
    </source>
</reference>
<gene>
    <name evidence="1" type="ORF">NIES37_16610</name>
</gene>
<keyword evidence="2" id="KW-1185">Reference proteome</keyword>
<protein>
    <submittedName>
        <fullName evidence="1">Uncharacterized protein</fullName>
    </submittedName>
</protein>
<dbReference type="Proteomes" id="UP000218785">
    <property type="component" value="Chromosome"/>
</dbReference>
<evidence type="ECO:0000313" key="1">
    <source>
        <dbReference type="EMBL" id="BAY97717.1"/>
    </source>
</evidence>
<dbReference type="KEGG" id="ttq:NIES37_16610"/>
<dbReference type="RefSeq" id="WP_096574720.1">
    <property type="nucleotide sequence ID" value="NZ_CAWNJS010000001.1"/>
</dbReference>
<dbReference type="AlphaFoldDB" id="A0A1Z4MW79"/>
<sequence length="144" mass="17308">MLYKPRKINSYRRKGQSLITANKIKPEQWHISHAEAKAALIVKGYKVKQIKKIHCLKHQVCISYWDEQGNICSSFFSYRIFSRWQKEVEQLVDNCQILKDWKKLNHIMQYEFAYYHYFQEMQDAIYTALENRLSVLKLTSQQAV</sequence>
<organism evidence="1 2">
    <name type="scientific">Tolypothrix tenuis PCC 7101</name>
    <dbReference type="NCBI Taxonomy" id="231146"/>
    <lineage>
        <taxon>Bacteria</taxon>
        <taxon>Bacillati</taxon>
        <taxon>Cyanobacteriota</taxon>
        <taxon>Cyanophyceae</taxon>
        <taxon>Nostocales</taxon>
        <taxon>Tolypothrichaceae</taxon>
        <taxon>Tolypothrix</taxon>
    </lineage>
</organism>
<name>A0A1Z4MW79_9CYAN</name>